<keyword evidence="2" id="KW-1185">Reference proteome</keyword>
<sequence>MVPSYNSLIARSFMALIRDRIFKSNVHFHTANFAILTGIYRHTLSSYQNAPYPKTMTMYLRRDQSDKVLVSIYCKGHNEIMGETGIKIYPML</sequence>
<dbReference type="EMBL" id="VIGI01000006">
    <property type="protein sequence ID" value="KAB8299121.1"/>
    <property type="molecule type" value="Genomic_DNA"/>
</dbReference>
<dbReference type="Proteomes" id="UP000326757">
    <property type="component" value="Unassembled WGS sequence"/>
</dbReference>
<name>A0A5N6K9I6_MONLA</name>
<gene>
    <name evidence="1" type="ORF">EYC80_001233</name>
</gene>
<organism evidence="1 2">
    <name type="scientific">Monilinia laxa</name>
    <name type="common">Brown rot fungus</name>
    <name type="synonym">Sclerotinia laxa</name>
    <dbReference type="NCBI Taxonomy" id="61186"/>
    <lineage>
        <taxon>Eukaryota</taxon>
        <taxon>Fungi</taxon>
        <taxon>Dikarya</taxon>
        <taxon>Ascomycota</taxon>
        <taxon>Pezizomycotina</taxon>
        <taxon>Leotiomycetes</taxon>
        <taxon>Helotiales</taxon>
        <taxon>Sclerotiniaceae</taxon>
        <taxon>Monilinia</taxon>
    </lineage>
</organism>
<comment type="caution">
    <text evidence="1">The sequence shown here is derived from an EMBL/GenBank/DDBJ whole genome shotgun (WGS) entry which is preliminary data.</text>
</comment>
<evidence type="ECO:0000313" key="2">
    <source>
        <dbReference type="Proteomes" id="UP000326757"/>
    </source>
</evidence>
<accession>A0A5N6K9I6</accession>
<dbReference type="AlphaFoldDB" id="A0A5N6K9I6"/>
<evidence type="ECO:0000313" key="1">
    <source>
        <dbReference type="EMBL" id="KAB8299121.1"/>
    </source>
</evidence>
<protein>
    <submittedName>
        <fullName evidence="1">Uncharacterized protein</fullName>
    </submittedName>
</protein>
<reference evidence="1 2" key="1">
    <citation type="submission" date="2019-06" db="EMBL/GenBank/DDBJ databases">
        <title>Genome Sequence of the Brown Rot Fungal Pathogen Monilinia laxa.</title>
        <authorList>
            <person name="De Miccolis Angelini R.M."/>
            <person name="Landi L."/>
            <person name="Abate D."/>
            <person name="Pollastro S."/>
            <person name="Romanazzi G."/>
            <person name="Faretra F."/>
        </authorList>
    </citation>
    <scope>NUCLEOTIDE SEQUENCE [LARGE SCALE GENOMIC DNA]</scope>
    <source>
        <strain evidence="1 2">Mlax316</strain>
    </source>
</reference>
<proteinExistence type="predicted"/>